<proteinExistence type="predicted"/>
<dbReference type="Proteomes" id="UP001432292">
    <property type="component" value="Chromosome"/>
</dbReference>
<dbReference type="EMBL" id="CP108473">
    <property type="protein sequence ID" value="WUS24890.1"/>
    <property type="molecule type" value="Genomic_DNA"/>
</dbReference>
<accession>A0ABZ1VNJ7</accession>
<evidence type="ECO:0000313" key="3">
    <source>
        <dbReference type="Proteomes" id="UP001432292"/>
    </source>
</evidence>
<evidence type="ECO:0000256" key="1">
    <source>
        <dbReference type="SAM" id="Phobius"/>
    </source>
</evidence>
<sequence length="77" mass="7837">MTPQAPPTSPRPANTWVPWLLAMAFFSLVVAMAVGILKSHAGTGLAEAVLAGGTAFGATMGVCLAAVTAVKELRKIT</sequence>
<organism evidence="2 3">
    <name type="scientific">Streptomyces caniferus</name>
    <dbReference type="NCBI Taxonomy" id="285557"/>
    <lineage>
        <taxon>Bacteria</taxon>
        <taxon>Bacillati</taxon>
        <taxon>Actinomycetota</taxon>
        <taxon>Actinomycetes</taxon>
        <taxon>Kitasatosporales</taxon>
        <taxon>Streptomycetaceae</taxon>
        <taxon>Streptomyces</taxon>
    </lineage>
</organism>
<reference evidence="2" key="1">
    <citation type="submission" date="2022-10" db="EMBL/GenBank/DDBJ databases">
        <title>The complete genomes of actinobacterial strains from the NBC collection.</title>
        <authorList>
            <person name="Joergensen T.S."/>
            <person name="Alvarez Arevalo M."/>
            <person name="Sterndorff E.B."/>
            <person name="Faurdal D."/>
            <person name="Vuksanovic O."/>
            <person name="Mourched A.-S."/>
            <person name="Charusanti P."/>
            <person name="Shaw S."/>
            <person name="Blin K."/>
            <person name="Weber T."/>
        </authorList>
    </citation>
    <scope>NUCLEOTIDE SEQUENCE</scope>
    <source>
        <strain evidence="2">NBC_01256</strain>
    </source>
</reference>
<protein>
    <submittedName>
        <fullName evidence="2">Uncharacterized protein</fullName>
    </submittedName>
</protein>
<gene>
    <name evidence="2" type="ORF">OG727_22860</name>
</gene>
<keyword evidence="1" id="KW-0812">Transmembrane</keyword>
<keyword evidence="1" id="KW-0472">Membrane</keyword>
<name>A0ABZ1VNJ7_9ACTN</name>
<dbReference type="RefSeq" id="WP_328742310.1">
    <property type="nucleotide sequence ID" value="NZ_CP108073.1"/>
</dbReference>
<keyword evidence="1" id="KW-1133">Transmembrane helix</keyword>
<evidence type="ECO:0000313" key="2">
    <source>
        <dbReference type="EMBL" id="WUS24890.1"/>
    </source>
</evidence>
<feature type="transmembrane region" description="Helical" evidence="1">
    <location>
        <begin position="49"/>
        <end position="70"/>
    </location>
</feature>
<dbReference type="GeneID" id="96636202"/>
<feature type="transmembrane region" description="Helical" evidence="1">
    <location>
        <begin position="16"/>
        <end position="37"/>
    </location>
</feature>
<keyword evidence="3" id="KW-1185">Reference proteome</keyword>